<dbReference type="SUPFAM" id="SSF110395">
    <property type="entry name" value="CutC-like"/>
    <property type="match status" value="1"/>
</dbReference>
<evidence type="ECO:0000313" key="4">
    <source>
        <dbReference type="Proteomes" id="UP000566071"/>
    </source>
</evidence>
<dbReference type="HAMAP" id="MF_00795">
    <property type="entry name" value="CutC"/>
    <property type="match status" value="1"/>
</dbReference>
<keyword evidence="4" id="KW-1185">Reference proteome</keyword>
<dbReference type="PANTHER" id="PTHR12598:SF0">
    <property type="entry name" value="COPPER HOMEOSTASIS PROTEIN CUTC HOMOLOG"/>
    <property type="match status" value="1"/>
</dbReference>
<reference evidence="3 4" key="1">
    <citation type="submission" date="2020-05" db="EMBL/GenBank/DDBJ databases">
        <authorList>
            <person name="Khan S.A."/>
            <person name="Jeon C.O."/>
            <person name="Chun B.H."/>
        </authorList>
    </citation>
    <scope>NUCLEOTIDE SEQUENCE [LARGE SCALE GENOMIC DNA]</scope>
    <source>
        <strain evidence="3 4">S1162</strain>
    </source>
</reference>
<dbReference type="Proteomes" id="UP000566071">
    <property type="component" value="Unassembled WGS sequence"/>
</dbReference>
<evidence type="ECO:0000256" key="1">
    <source>
        <dbReference type="ARBA" id="ARBA00007768"/>
    </source>
</evidence>
<dbReference type="EMBL" id="JABFCR010000001">
    <property type="protein sequence ID" value="NNU32985.1"/>
    <property type="molecule type" value="Genomic_DNA"/>
</dbReference>
<comment type="subcellular location">
    <subcellularLocation>
        <location evidence="2">Cytoplasm</location>
    </subcellularLocation>
</comment>
<sequence length="253" mass="27201">MISLEVCANSITSALAAQEGGAVRVELCGNLEAGGTTPSPGQITVARKLLNIKLYVLIRPRGADFLYTDEEFETMLEDVKYCVKAGCDGIVTGILKADGSIDKERCTQLIQLAKEGGLGATFHRAFDMCNDQHQALEDIIEMGFERILTSGGKSTAVEGSRTIADLVTQADSRITIMAGSGVTEINVADLVLFTGVTEVHGTLQARVQSQMKYNNDHIIMGSKIGDEYAVDVTSVDRVRKVIENAKQGLINNT</sequence>
<accession>A0ABX1W3Z1</accession>
<name>A0ABX1W3Z1_9SPHI</name>
<proteinExistence type="inferred from homology"/>
<dbReference type="Gene3D" id="3.20.20.380">
    <property type="entry name" value="Copper homeostasis (CutC) domain"/>
    <property type="match status" value="1"/>
</dbReference>
<comment type="caution">
    <text evidence="2">Once thought to be involved in copper homeostasis, experiments in E.coli have shown this is not the case.</text>
</comment>
<comment type="caution">
    <text evidence="3">The sequence shown here is derived from an EMBL/GenBank/DDBJ whole genome shotgun (WGS) entry which is preliminary data.</text>
</comment>
<keyword evidence="2" id="KW-0963">Cytoplasm</keyword>
<organism evidence="3 4">
    <name type="scientific">Mucilaginibacter humi</name>
    <dbReference type="NCBI Taxonomy" id="2732510"/>
    <lineage>
        <taxon>Bacteria</taxon>
        <taxon>Pseudomonadati</taxon>
        <taxon>Bacteroidota</taxon>
        <taxon>Sphingobacteriia</taxon>
        <taxon>Sphingobacteriales</taxon>
        <taxon>Sphingobacteriaceae</taxon>
        <taxon>Mucilaginibacter</taxon>
    </lineage>
</organism>
<evidence type="ECO:0000256" key="2">
    <source>
        <dbReference type="HAMAP-Rule" id="MF_00795"/>
    </source>
</evidence>
<dbReference type="PANTHER" id="PTHR12598">
    <property type="entry name" value="COPPER HOMEOSTASIS PROTEIN CUTC"/>
    <property type="match status" value="1"/>
</dbReference>
<evidence type="ECO:0000313" key="3">
    <source>
        <dbReference type="EMBL" id="NNU32985.1"/>
    </source>
</evidence>
<dbReference type="RefSeq" id="WP_175268690.1">
    <property type="nucleotide sequence ID" value="NZ_JABFCR010000001.1"/>
</dbReference>
<protein>
    <recommendedName>
        <fullName evidence="2">PF03932 family protein CutC</fullName>
    </recommendedName>
</protein>
<comment type="similarity">
    <text evidence="1 2">Belongs to the CutC family.</text>
</comment>
<dbReference type="InterPro" id="IPR036822">
    <property type="entry name" value="CutC-like_dom_sf"/>
</dbReference>
<dbReference type="Pfam" id="PF03932">
    <property type="entry name" value="CutC"/>
    <property type="match status" value="1"/>
</dbReference>
<dbReference type="InterPro" id="IPR005627">
    <property type="entry name" value="CutC-like"/>
</dbReference>
<gene>
    <name evidence="2" type="primary">cutC</name>
    <name evidence="3" type="ORF">HK413_00025</name>
</gene>